<dbReference type="PANTHER" id="PTHR47534:SF3">
    <property type="entry name" value="ALCOHOL DEHYDROGENASE-LIKE C-TERMINAL DOMAIN-CONTAINING PROTEIN"/>
    <property type="match status" value="1"/>
</dbReference>
<dbReference type="GeneID" id="18831622"/>
<dbReference type="Pfam" id="PF00106">
    <property type="entry name" value="adh_short"/>
    <property type="match status" value="1"/>
</dbReference>
<dbReference type="PANTHER" id="PTHR47534">
    <property type="entry name" value="YALI0E05731P"/>
    <property type="match status" value="1"/>
</dbReference>
<reference evidence="3" key="1">
    <citation type="journal article" date="2012" name="Proc. Natl. Acad. Sci. U.S.A.">
        <title>Genome sequence of the button mushroom Agaricus bisporus reveals mechanisms governing adaptation to a humic-rich ecological niche.</title>
        <authorList>
            <person name="Morin E."/>
            <person name="Kohler A."/>
            <person name="Baker A.R."/>
            <person name="Foulongne-Oriol M."/>
            <person name="Lombard V."/>
            <person name="Nagy L.G."/>
            <person name="Ohm R.A."/>
            <person name="Patyshakuliyeva A."/>
            <person name="Brun A."/>
            <person name="Aerts A.L."/>
            <person name="Bailey A.M."/>
            <person name="Billette C."/>
            <person name="Coutinho P.M."/>
            <person name="Deakin G."/>
            <person name="Doddapaneni H."/>
            <person name="Floudas D."/>
            <person name="Grimwood J."/>
            <person name="Hilden K."/>
            <person name="Kuees U."/>
            <person name="LaButti K.M."/>
            <person name="Lapidus A."/>
            <person name="Lindquist E.A."/>
            <person name="Lucas S.M."/>
            <person name="Murat C."/>
            <person name="Riley R.W."/>
            <person name="Salamov A.A."/>
            <person name="Schmutz J."/>
            <person name="Subramanian V."/>
            <person name="Woesten H.A.B."/>
            <person name="Xu J."/>
            <person name="Eastwood D.C."/>
            <person name="Foster G.D."/>
            <person name="Sonnenberg A.S."/>
            <person name="Cullen D."/>
            <person name="de Vries R.P."/>
            <person name="Lundell T."/>
            <person name="Hibbett D.S."/>
            <person name="Henrissat B."/>
            <person name="Burton K.S."/>
            <person name="Kerrigan R.W."/>
            <person name="Challen M.P."/>
            <person name="Grigoriev I.V."/>
            <person name="Martin F."/>
        </authorList>
    </citation>
    <scope>NUCLEOTIDE SEQUENCE [LARGE SCALE GENOMIC DNA]</scope>
    <source>
        <strain evidence="3">JB137-S8 / ATCC MYA-4627 / FGSC 10392</strain>
    </source>
</reference>
<dbReference type="InterPro" id="IPR052228">
    <property type="entry name" value="Sec_Metab_Biosynth_Oxidored"/>
</dbReference>
<dbReference type="eggNOG" id="KOG1208">
    <property type="taxonomic scope" value="Eukaryota"/>
</dbReference>
<keyword evidence="3" id="KW-1185">Reference proteome</keyword>
<dbReference type="InterPro" id="IPR036291">
    <property type="entry name" value="NAD(P)-bd_dom_sf"/>
</dbReference>
<dbReference type="EMBL" id="JH971413">
    <property type="protein sequence ID" value="EKM75448.1"/>
    <property type="molecule type" value="Genomic_DNA"/>
</dbReference>
<dbReference type="Proteomes" id="UP000008493">
    <property type="component" value="Unassembled WGS sequence"/>
</dbReference>
<evidence type="ECO:0000256" key="1">
    <source>
        <dbReference type="ARBA" id="ARBA00023002"/>
    </source>
</evidence>
<dbReference type="STRING" id="597362.K5WX99"/>
<dbReference type="RefSeq" id="XP_007333915.1">
    <property type="nucleotide sequence ID" value="XM_007333853.1"/>
</dbReference>
<dbReference type="KEGG" id="abp:AGABI1DRAFT79898"/>
<proteinExistence type="predicted"/>
<dbReference type="OMA" id="IMSTAGR"/>
<dbReference type="AlphaFoldDB" id="K5WX99"/>
<name>K5WX99_AGABU</name>
<dbReference type="OrthoDB" id="2898509at2759"/>
<dbReference type="HOGENOM" id="CLU_044999_1_0_1"/>
<dbReference type="SUPFAM" id="SSF51735">
    <property type="entry name" value="NAD(P)-binding Rossmann-fold domains"/>
    <property type="match status" value="1"/>
</dbReference>
<dbReference type="GO" id="GO:0016491">
    <property type="term" value="F:oxidoreductase activity"/>
    <property type="evidence" value="ECO:0007669"/>
    <property type="project" value="UniProtKB-KW"/>
</dbReference>
<evidence type="ECO:0000313" key="3">
    <source>
        <dbReference type="Proteomes" id="UP000008493"/>
    </source>
</evidence>
<gene>
    <name evidence="2" type="ORF">AGABI1DRAFT_79898</name>
</gene>
<dbReference type="InParanoid" id="K5WX99"/>
<dbReference type="InterPro" id="IPR002347">
    <property type="entry name" value="SDR_fam"/>
</dbReference>
<sequence>MSSLSSIRNANATFNPKYTPIAVFVGGTSGIGRAMAEVLGRHTEGKVDIVIVGRNKEAADELFSKMPSPTDKTYKREFIRCDVTRMKNVEAATKEILARHPKINFLILSPGVFTTRGRNETEEGLDAKLAVHYYSRWKFIKDLLPVLNKASEEGEDAKVFSVLAPGKGSEIDLNDLGLKKTFSVTKAALQAPTYNDLMMEAFHDLNPAVTFIHGYPGVVRTSLFEKSDSTLVKFASPLVNLLLWPVFTSPEDCGEYMWHAVFNSTDGVFRTGSKGEDLGKQRYFGSEEAKKKLWDHTVEATAVDS</sequence>
<evidence type="ECO:0000313" key="2">
    <source>
        <dbReference type="EMBL" id="EKM75448.1"/>
    </source>
</evidence>
<evidence type="ECO:0008006" key="4">
    <source>
        <dbReference type="Google" id="ProtNLM"/>
    </source>
</evidence>
<organism evidence="2 3">
    <name type="scientific">Agaricus bisporus var. burnettii (strain JB137-S8 / ATCC MYA-4627 / FGSC 10392)</name>
    <name type="common">White button mushroom</name>
    <dbReference type="NCBI Taxonomy" id="597362"/>
    <lineage>
        <taxon>Eukaryota</taxon>
        <taxon>Fungi</taxon>
        <taxon>Dikarya</taxon>
        <taxon>Basidiomycota</taxon>
        <taxon>Agaricomycotina</taxon>
        <taxon>Agaricomycetes</taxon>
        <taxon>Agaricomycetidae</taxon>
        <taxon>Agaricales</taxon>
        <taxon>Agaricineae</taxon>
        <taxon>Agaricaceae</taxon>
        <taxon>Agaricus</taxon>
    </lineage>
</organism>
<protein>
    <recommendedName>
        <fullName evidence="4">NAD(P)-binding protein</fullName>
    </recommendedName>
</protein>
<dbReference type="Gene3D" id="3.40.50.720">
    <property type="entry name" value="NAD(P)-binding Rossmann-like Domain"/>
    <property type="match status" value="1"/>
</dbReference>
<accession>K5WX99</accession>
<keyword evidence="1" id="KW-0560">Oxidoreductase</keyword>